<dbReference type="RefSeq" id="WP_099383276.1">
    <property type="nucleotide sequence ID" value="NZ_PEBD01000008.1"/>
</dbReference>
<dbReference type="SUPFAM" id="SSF142433">
    <property type="entry name" value="CinA-like"/>
    <property type="match status" value="1"/>
</dbReference>
<dbReference type="InterPro" id="IPR008136">
    <property type="entry name" value="CinA_C"/>
</dbReference>
<organism evidence="2 3">
    <name type="scientific">Williamsia marianensis</name>
    <dbReference type="NCBI Taxonomy" id="85044"/>
    <lineage>
        <taxon>Bacteria</taxon>
        <taxon>Bacillati</taxon>
        <taxon>Actinomycetota</taxon>
        <taxon>Actinomycetes</taxon>
        <taxon>Mycobacteriales</taxon>
        <taxon>Nocardiaceae</taxon>
        <taxon>Williamsia</taxon>
    </lineage>
</organism>
<feature type="domain" description="CinA C-terminal" evidence="1">
    <location>
        <begin position="17"/>
        <end position="160"/>
    </location>
</feature>
<comment type="caution">
    <text evidence="2">The sequence shown here is derived from an EMBL/GenBank/DDBJ whole genome shotgun (WGS) entry which is preliminary data.</text>
</comment>
<dbReference type="EMBL" id="PEBD01000008">
    <property type="protein sequence ID" value="PHV67296.1"/>
    <property type="molecule type" value="Genomic_DNA"/>
</dbReference>
<evidence type="ECO:0000259" key="1">
    <source>
        <dbReference type="Pfam" id="PF02464"/>
    </source>
</evidence>
<gene>
    <name evidence="2" type="ORF">CSW57_09700</name>
</gene>
<accession>A0A2G3PNG1</accession>
<dbReference type="NCBIfam" id="TIGR00199">
    <property type="entry name" value="PncC_domain"/>
    <property type="match status" value="1"/>
</dbReference>
<evidence type="ECO:0000313" key="3">
    <source>
        <dbReference type="Proteomes" id="UP000225108"/>
    </source>
</evidence>
<dbReference type="Proteomes" id="UP000225108">
    <property type="component" value="Unassembled WGS sequence"/>
</dbReference>
<proteinExistence type="predicted"/>
<dbReference type="Pfam" id="PF02464">
    <property type="entry name" value="CinA"/>
    <property type="match status" value="1"/>
</dbReference>
<reference evidence="2 3" key="1">
    <citation type="submission" date="2017-10" db="EMBL/GenBank/DDBJ databases">
        <title>The draft genome sequence of Williamsia sp. BULT 1.1 isolated from the semi-arid grassland soils from South Africa.</title>
        <authorList>
            <person name="Kabwe M.H."/>
            <person name="Govender N."/>
            <person name="Mutseka Lunga P."/>
            <person name="Vikram S."/>
            <person name="Makhalanyane T.P."/>
        </authorList>
    </citation>
    <scope>NUCLEOTIDE SEQUENCE [LARGE SCALE GENOMIC DNA]</scope>
    <source>
        <strain evidence="2 3">BULT 1.1</strain>
    </source>
</reference>
<evidence type="ECO:0000313" key="2">
    <source>
        <dbReference type="EMBL" id="PHV67296.1"/>
    </source>
</evidence>
<protein>
    <submittedName>
        <fullName evidence="2">Damage-inducible protein CinA</fullName>
    </submittedName>
</protein>
<dbReference type="Gene3D" id="3.90.950.20">
    <property type="entry name" value="CinA-like"/>
    <property type="match status" value="1"/>
</dbReference>
<sequence length="168" mass="17618">MIADPDDRVPTEDEVQELCEELAELAGEHDLTIATAESLTAGNLASQLGRATSSGDWYCGGVIAYRKEVKYSLLKVPEGPVVSEEAALAMARSTAELMGANLAVAVTGEAGPEPQEDKEPGTVWFGVFDHGSVDATKRVFDGDPPDVLAATVAASVRILVDRAKSSGE</sequence>
<dbReference type="AlphaFoldDB" id="A0A2G3PNG1"/>
<name>A0A2G3PNG1_WILMA</name>
<dbReference type="InterPro" id="IPR036653">
    <property type="entry name" value="CinA-like_C"/>
</dbReference>